<keyword evidence="1" id="KW-0479">Metal-binding</keyword>
<dbReference type="InterPro" id="IPR001005">
    <property type="entry name" value="SANT/Myb"/>
</dbReference>
<proteinExistence type="predicted"/>
<name>K3WK73_GLOUD</name>
<feature type="region of interest" description="Disordered" evidence="6">
    <location>
        <begin position="1"/>
        <end position="50"/>
    </location>
</feature>
<dbReference type="InterPro" id="IPR009057">
    <property type="entry name" value="Homeodomain-like_sf"/>
</dbReference>
<dbReference type="GO" id="GO:0005654">
    <property type="term" value="C:nucleoplasm"/>
    <property type="evidence" value="ECO:0007669"/>
    <property type="project" value="TreeGrafter"/>
</dbReference>
<evidence type="ECO:0000259" key="7">
    <source>
        <dbReference type="PROSITE" id="PS51293"/>
    </source>
</evidence>
<evidence type="ECO:0000313" key="8">
    <source>
        <dbReference type="EnsemblProtists" id="PYU1_T005365"/>
    </source>
</evidence>
<keyword evidence="9" id="KW-1185">Reference proteome</keyword>
<feature type="domain" description="SANT" evidence="7">
    <location>
        <begin position="245"/>
        <end position="296"/>
    </location>
</feature>
<organism evidence="8 9">
    <name type="scientific">Globisporangium ultimum (strain ATCC 200006 / CBS 805.95 / DAOM BR144)</name>
    <name type="common">Pythium ultimum</name>
    <dbReference type="NCBI Taxonomy" id="431595"/>
    <lineage>
        <taxon>Eukaryota</taxon>
        <taxon>Sar</taxon>
        <taxon>Stramenopiles</taxon>
        <taxon>Oomycota</taxon>
        <taxon>Peronosporomycetes</taxon>
        <taxon>Pythiales</taxon>
        <taxon>Pythiaceae</taxon>
        <taxon>Globisporangium</taxon>
    </lineage>
</organism>
<dbReference type="eggNOG" id="ENOG502S3UG">
    <property type="taxonomic scope" value="Eukaryota"/>
</dbReference>
<dbReference type="PROSITE" id="PS51293">
    <property type="entry name" value="SANT"/>
    <property type="match status" value="2"/>
</dbReference>
<feature type="compositionally biased region" description="Acidic residues" evidence="6">
    <location>
        <begin position="12"/>
        <end position="26"/>
    </location>
</feature>
<reference evidence="9" key="2">
    <citation type="submission" date="2010-04" db="EMBL/GenBank/DDBJ databases">
        <authorList>
            <person name="Buell R."/>
            <person name="Hamilton J."/>
            <person name="Hostetler J."/>
        </authorList>
    </citation>
    <scope>NUCLEOTIDE SEQUENCE [LARGE SCALE GENOMIC DNA]</scope>
    <source>
        <strain evidence="9">DAOM:BR144</strain>
    </source>
</reference>
<dbReference type="GO" id="GO:0042826">
    <property type="term" value="F:histone deacetylase binding"/>
    <property type="evidence" value="ECO:0007669"/>
    <property type="project" value="TreeGrafter"/>
</dbReference>
<dbReference type="GO" id="GO:0008270">
    <property type="term" value="F:zinc ion binding"/>
    <property type="evidence" value="ECO:0007669"/>
    <property type="project" value="UniProtKB-KW"/>
</dbReference>
<keyword evidence="5" id="KW-0539">Nucleus</keyword>
<evidence type="ECO:0000256" key="6">
    <source>
        <dbReference type="SAM" id="MobiDB-lite"/>
    </source>
</evidence>
<dbReference type="EMBL" id="GL376633">
    <property type="status" value="NOT_ANNOTATED_CDS"/>
    <property type="molecule type" value="Genomic_DNA"/>
</dbReference>
<evidence type="ECO:0000256" key="5">
    <source>
        <dbReference type="ARBA" id="ARBA00023242"/>
    </source>
</evidence>
<dbReference type="InterPro" id="IPR017884">
    <property type="entry name" value="SANT_dom"/>
</dbReference>
<dbReference type="GO" id="GO:0000122">
    <property type="term" value="P:negative regulation of transcription by RNA polymerase II"/>
    <property type="evidence" value="ECO:0007669"/>
    <property type="project" value="TreeGrafter"/>
</dbReference>
<dbReference type="SUPFAM" id="SSF46689">
    <property type="entry name" value="Homeodomain-like"/>
    <property type="match status" value="2"/>
</dbReference>
<sequence length="327" mass="37395">MAEQVRAQYSELEPEEEEEGDEEGASDDARHSSDSSPLKQRVFDGDGGSADIENSVTSASAYWKQGVSAEYQMKRPSAILRMKPNTYGFKASSTFDTLVALTTPLRQRQVLDDWTALEIAIFEASFEKFGRKFHLIADQLPNKTARDVISFFYVWKKHGSCAKYSESDDEFPEPDLPLETSQLIEKLRRRQSCMKAYLSAARSLYAPRFAPRFNHKRVKLSEFGLQGVPALESAINETSVLKSTSVLDSWTPIEIRVFEVSMECYGKDFRRIAQVIETKTCREVIALYYIWKKDLHYQTIKSRWGKSEVYSKKAPERSNSTRAEIID</sequence>
<dbReference type="SMART" id="SM00717">
    <property type="entry name" value="SANT"/>
    <property type="match status" value="2"/>
</dbReference>
<dbReference type="Gene3D" id="1.10.10.60">
    <property type="entry name" value="Homeodomain-like"/>
    <property type="match status" value="2"/>
</dbReference>
<dbReference type="InterPro" id="IPR040138">
    <property type="entry name" value="MIER/MTA"/>
</dbReference>
<dbReference type="VEuPathDB" id="FungiDB:PYU1_G005354"/>
<evidence type="ECO:0000256" key="2">
    <source>
        <dbReference type="ARBA" id="ARBA00022771"/>
    </source>
</evidence>
<dbReference type="EnsemblProtists" id="PYU1_T005365">
    <property type="protein sequence ID" value="PYU1_T005365"/>
    <property type="gene ID" value="PYU1_G005354"/>
</dbReference>
<dbReference type="InParanoid" id="K3WK73"/>
<dbReference type="Proteomes" id="UP000019132">
    <property type="component" value="Unassembled WGS sequence"/>
</dbReference>
<dbReference type="STRING" id="431595.K3WK73"/>
<evidence type="ECO:0000256" key="4">
    <source>
        <dbReference type="ARBA" id="ARBA00023125"/>
    </source>
</evidence>
<feature type="domain" description="SANT" evidence="7">
    <location>
        <begin position="109"/>
        <end position="160"/>
    </location>
</feature>
<keyword evidence="2" id="KW-0863">Zinc-finger</keyword>
<keyword evidence="3" id="KW-0862">Zinc</keyword>
<evidence type="ECO:0000313" key="9">
    <source>
        <dbReference type="Proteomes" id="UP000019132"/>
    </source>
</evidence>
<dbReference type="PANTHER" id="PTHR10865">
    <property type="entry name" value="METASTASIS-ASSOCIATED PROTEIN AND MESODERM INDUCTION EARLY RESPONSE PROTEIN"/>
    <property type="match status" value="1"/>
</dbReference>
<dbReference type="HOGENOM" id="CLU_060040_0_0_1"/>
<keyword evidence="4" id="KW-0238">DNA-binding</keyword>
<dbReference type="FunFam" id="1.10.10.60:FF:000012">
    <property type="entry name" value="Metastasis-associated 1 family, member 3"/>
    <property type="match status" value="2"/>
</dbReference>
<dbReference type="AlphaFoldDB" id="K3WK73"/>
<protein>
    <recommendedName>
        <fullName evidence="7">SANT domain-containing protein</fullName>
    </recommendedName>
</protein>
<evidence type="ECO:0000256" key="1">
    <source>
        <dbReference type="ARBA" id="ARBA00022723"/>
    </source>
</evidence>
<reference evidence="9" key="1">
    <citation type="journal article" date="2010" name="Genome Biol.">
        <title>Genome sequence of the necrotrophic plant pathogen Pythium ultimum reveals original pathogenicity mechanisms and effector repertoire.</title>
        <authorList>
            <person name="Levesque C.A."/>
            <person name="Brouwer H."/>
            <person name="Cano L."/>
            <person name="Hamilton J.P."/>
            <person name="Holt C."/>
            <person name="Huitema E."/>
            <person name="Raffaele S."/>
            <person name="Robideau G.P."/>
            <person name="Thines M."/>
            <person name="Win J."/>
            <person name="Zerillo M.M."/>
            <person name="Beakes G.W."/>
            <person name="Boore J.L."/>
            <person name="Busam D."/>
            <person name="Dumas B."/>
            <person name="Ferriera S."/>
            <person name="Fuerstenberg S.I."/>
            <person name="Gachon C.M."/>
            <person name="Gaulin E."/>
            <person name="Govers F."/>
            <person name="Grenville-Briggs L."/>
            <person name="Horner N."/>
            <person name="Hostetler J."/>
            <person name="Jiang R.H."/>
            <person name="Johnson J."/>
            <person name="Krajaejun T."/>
            <person name="Lin H."/>
            <person name="Meijer H.J."/>
            <person name="Moore B."/>
            <person name="Morris P."/>
            <person name="Phuntmart V."/>
            <person name="Puiu D."/>
            <person name="Shetty J."/>
            <person name="Stajich J.E."/>
            <person name="Tripathy S."/>
            <person name="Wawra S."/>
            <person name="van West P."/>
            <person name="Whitty B.R."/>
            <person name="Coutinho P.M."/>
            <person name="Henrissat B."/>
            <person name="Martin F."/>
            <person name="Thomas P.D."/>
            <person name="Tyler B.M."/>
            <person name="De Vries R.P."/>
            <person name="Kamoun S."/>
            <person name="Yandell M."/>
            <person name="Tisserat N."/>
            <person name="Buell C.R."/>
        </authorList>
    </citation>
    <scope>NUCLEOTIDE SEQUENCE</scope>
    <source>
        <strain evidence="9">DAOM:BR144</strain>
    </source>
</reference>
<dbReference type="Pfam" id="PF00249">
    <property type="entry name" value="Myb_DNA-binding"/>
    <property type="match status" value="1"/>
</dbReference>
<reference evidence="8" key="3">
    <citation type="submission" date="2015-02" db="UniProtKB">
        <authorList>
            <consortium name="EnsemblProtists"/>
        </authorList>
    </citation>
    <scope>IDENTIFICATION</scope>
    <source>
        <strain evidence="8">DAOM BR144</strain>
    </source>
</reference>
<accession>K3WK73</accession>
<dbReference type="PANTHER" id="PTHR10865:SF28">
    <property type="entry name" value="ELM2 DOMAIN-CONTAINING PROTEIN"/>
    <property type="match status" value="1"/>
</dbReference>
<dbReference type="GO" id="GO:0003714">
    <property type="term" value="F:transcription corepressor activity"/>
    <property type="evidence" value="ECO:0007669"/>
    <property type="project" value="TreeGrafter"/>
</dbReference>
<evidence type="ECO:0000256" key="3">
    <source>
        <dbReference type="ARBA" id="ARBA00022833"/>
    </source>
</evidence>
<dbReference type="GO" id="GO:0003677">
    <property type="term" value="F:DNA binding"/>
    <property type="evidence" value="ECO:0007669"/>
    <property type="project" value="UniProtKB-KW"/>
</dbReference>